<dbReference type="SMART" id="SM00320">
    <property type="entry name" value="WD40"/>
    <property type="match status" value="3"/>
</dbReference>
<dbReference type="Gene3D" id="2.130.10.10">
    <property type="entry name" value="YVTN repeat-like/Quinoprotein amine dehydrogenase"/>
    <property type="match status" value="2"/>
</dbReference>
<evidence type="ECO:0000256" key="5">
    <source>
        <dbReference type="PROSITE-ProRule" id="PRU00221"/>
    </source>
</evidence>
<dbReference type="PROSITE" id="PS50082">
    <property type="entry name" value="WD_REPEATS_2"/>
    <property type="match status" value="1"/>
</dbReference>
<evidence type="ECO:0000256" key="6">
    <source>
        <dbReference type="SAM" id="MobiDB-lite"/>
    </source>
</evidence>
<feature type="domain" description="IFT121/TULP4 N-terminal" evidence="7">
    <location>
        <begin position="19"/>
        <end position="189"/>
    </location>
</feature>
<keyword evidence="2" id="KW-0963">Cytoplasm</keyword>
<keyword evidence="4" id="KW-0677">Repeat</keyword>
<evidence type="ECO:0000256" key="2">
    <source>
        <dbReference type="ARBA" id="ARBA00022490"/>
    </source>
</evidence>
<feature type="region of interest" description="Disordered" evidence="6">
    <location>
        <begin position="968"/>
        <end position="988"/>
    </location>
</feature>
<dbReference type="EMBL" id="JABEBT010000130">
    <property type="protein sequence ID" value="KAF7630793.1"/>
    <property type="molecule type" value="Genomic_DNA"/>
</dbReference>
<dbReference type="SUPFAM" id="SSF54518">
    <property type="entry name" value="Tubby C-terminal domain-like"/>
    <property type="match status" value="1"/>
</dbReference>
<feature type="repeat" description="WD" evidence="5">
    <location>
        <begin position="66"/>
        <end position="97"/>
    </location>
</feature>
<dbReference type="InterPro" id="IPR056159">
    <property type="entry name" value="Beta-prop_IFT121_TULP_N"/>
</dbReference>
<sequence>MKILWESRNWPGASIEQSISCLSWAPAAKENRGLLSVGCETGSVGITYTNLLEVDHDCYKRYNFNLRGHQSSISLVSWNRAQTKLLSCDVNGVIYLWAPNEERWTVELVNDRGFKVRDFDWSPNGASALICYEDNFVLIGSSTGQRVWSNTFLFSILCGAWAPNSQELVLGLNSGAISVLNDQGTLITERTLFPVGVQRVAFSPIRDCDKDVAGKWTLACCSSADYILFLNTFYEVESSWQGKDPITLMRWSNDGKMLAVVCIPNRIVILDYSGRSIHSFLAPIPNCTLSAFTWAHNDQAIIVASKGKVATGRLILNVPSLSQLVSYSIWELLGQSSKNGLHLPLPERERVLISKFDHHIIRCRIPNIECLYDVVCRPSAWRWYCTIVPVTRKNLYMLCIEHMGGFVPILLGRQTNRIIPQFVISFPPHILAKCRESVISDHFVKVQHHNLLLGGPSAQVEDVEQDVFRRESCPRASVWRRSKRHLRRFVNRRITPQHFSTSFSVVKSTPPTLVHVNSNVWCTKFRISAANGTNLPTQLAQVFYKTSVLHLQPRQMTINLCDLSIVTNNSNNLIKTQLEKCERLNNRRCASATRAPLEVCPVNRWKTRKAITDDEISEKDKMLFAAIFGKEGSTGEQITELNNIDKESLCKRLASKTFKKESQFFQPLDGCLDGPCEFLSEPVEEDGLLNSERELYENIISEFDGLRHAVNTYIMKMKQFANDLEQSQSVSVLNTQQKHGSSQKTSKVPISALNNEKLKKFLPTTSIFDVKERKHSKSAKITFKQPFRRVDQNPSTSTNTPEPINVVYNNRSNDRPQSSPTSDVELDGWQIRLKELEFIDDDDQLLTSSEEKVTLPSPHSSNNNIFLFKPTSSSQLNNSEAYTPLVVESTSNKCEFQQLNQHQEFKNSSKIIHQLNDIRAVVDKLTRLASELSSTRHHSSAIHSICQSHAYQRLSTKYEMLEINHDLTSQTSPSSSCSSSGTSRLGSYISRSRDRQNVSVLREKVLGIARTLAQFEELIRINDLLNEISGDLKQRIQHFKIVLGEEEDEDEHLCDGPDMIQKKTCENDLKKINDKSNCVRSLNSQKNNLCENRKNSITRR</sequence>
<feature type="region of interest" description="Disordered" evidence="6">
    <location>
        <begin position="788"/>
        <end position="823"/>
    </location>
</feature>
<dbReference type="PANTHER" id="PTHR16517:SF2">
    <property type="entry name" value="TUBBY-RELATED PROTEIN 4"/>
    <property type="match status" value="1"/>
</dbReference>
<dbReference type="Pfam" id="PF24797">
    <property type="entry name" value="Beta-prop_WDR35_TULP_N"/>
    <property type="match status" value="1"/>
</dbReference>
<protein>
    <recommendedName>
        <fullName evidence="7">IFT121/TULP4 N-terminal domain-containing protein</fullName>
    </recommendedName>
</protein>
<evidence type="ECO:0000313" key="8">
    <source>
        <dbReference type="EMBL" id="KAF7630793.1"/>
    </source>
</evidence>
<gene>
    <name evidence="8" type="ORF">Mgra_00008952</name>
</gene>
<dbReference type="OrthoDB" id="8775810at2759"/>
<evidence type="ECO:0000256" key="3">
    <source>
        <dbReference type="ARBA" id="ARBA00022574"/>
    </source>
</evidence>
<dbReference type="GO" id="GO:0005737">
    <property type="term" value="C:cytoplasm"/>
    <property type="evidence" value="ECO:0007669"/>
    <property type="project" value="UniProtKB-SubCell"/>
</dbReference>
<evidence type="ECO:0000256" key="1">
    <source>
        <dbReference type="ARBA" id="ARBA00004496"/>
    </source>
</evidence>
<feature type="compositionally biased region" description="Polar residues" evidence="6">
    <location>
        <begin position="792"/>
        <end position="822"/>
    </location>
</feature>
<evidence type="ECO:0000256" key="4">
    <source>
        <dbReference type="ARBA" id="ARBA00022737"/>
    </source>
</evidence>
<dbReference type="InterPro" id="IPR001680">
    <property type="entry name" value="WD40_rpt"/>
</dbReference>
<keyword evidence="3 5" id="KW-0853">WD repeat</keyword>
<reference evidence="8" key="1">
    <citation type="journal article" date="2020" name="Ecol. Evol.">
        <title>Genome structure and content of the rice root-knot nematode (Meloidogyne graminicola).</title>
        <authorList>
            <person name="Phan N.T."/>
            <person name="Danchin E.G.J."/>
            <person name="Klopp C."/>
            <person name="Perfus-Barbeoch L."/>
            <person name="Kozlowski D.K."/>
            <person name="Koutsovoulos G.D."/>
            <person name="Lopez-Roques C."/>
            <person name="Bouchez O."/>
            <person name="Zahm M."/>
            <person name="Besnard G."/>
            <person name="Bellafiore S."/>
        </authorList>
    </citation>
    <scope>NUCLEOTIDE SEQUENCE</scope>
    <source>
        <strain evidence="8">VN-18</strain>
    </source>
</reference>
<keyword evidence="9" id="KW-1185">Reference proteome</keyword>
<dbReference type="PANTHER" id="PTHR16517">
    <property type="entry name" value="TUBBY-RELATED"/>
    <property type="match status" value="1"/>
</dbReference>
<organism evidence="8 9">
    <name type="scientific">Meloidogyne graminicola</name>
    <dbReference type="NCBI Taxonomy" id="189291"/>
    <lineage>
        <taxon>Eukaryota</taxon>
        <taxon>Metazoa</taxon>
        <taxon>Ecdysozoa</taxon>
        <taxon>Nematoda</taxon>
        <taxon>Chromadorea</taxon>
        <taxon>Rhabditida</taxon>
        <taxon>Tylenchina</taxon>
        <taxon>Tylenchomorpha</taxon>
        <taxon>Tylenchoidea</taxon>
        <taxon>Meloidogynidae</taxon>
        <taxon>Meloidogyninae</taxon>
        <taxon>Meloidogyne</taxon>
    </lineage>
</organism>
<dbReference type="InterPro" id="IPR036322">
    <property type="entry name" value="WD40_repeat_dom_sf"/>
</dbReference>
<evidence type="ECO:0000313" key="9">
    <source>
        <dbReference type="Proteomes" id="UP000605970"/>
    </source>
</evidence>
<dbReference type="Proteomes" id="UP000605970">
    <property type="component" value="Unassembled WGS sequence"/>
</dbReference>
<dbReference type="SUPFAM" id="SSF50978">
    <property type="entry name" value="WD40 repeat-like"/>
    <property type="match status" value="1"/>
</dbReference>
<dbReference type="InterPro" id="IPR015943">
    <property type="entry name" value="WD40/YVTN_repeat-like_dom_sf"/>
</dbReference>
<comment type="subcellular location">
    <subcellularLocation>
        <location evidence="1">Cytoplasm</location>
    </subcellularLocation>
</comment>
<comment type="caution">
    <text evidence="8">The sequence shown here is derived from an EMBL/GenBank/DDBJ whole genome shotgun (WGS) entry which is preliminary data.</text>
</comment>
<proteinExistence type="predicted"/>
<dbReference type="InterPro" id="IPR025659">
    <property type="entry name" value="Tubby-like_C"/>
</dbReference>
<accession>A0A8S9ZEB2</accession>
<dbReference type="AlphaFoldDB" id="A0A8S9ZEB2"/>
<name>A0A8S9ZEB2_9BILA</name>
<evidence type="ECO:0000259" key="7">
    <source>
        <dbReference type="Pfam" id="PF24797"/>
    </source>
</evidence>